<reference evidence="1" key="1">
    <citation type="submission" date="2022-07" db="EMBL/GenBank/DDBJ databases">
        <authorList>
            <person name="Trinca V."/>
            <person name="Uliana J.V.C."/>
            <person name="Torres T.T."/>
            <person name="Ward R.J."/>
            <person name="Monesi N."/>
        </authorList>
    </citation>
    <scope>NUCLEOTIDE SEQUENCE</scope>
    <source>
        <strain evidence="1">HSMRA1968</strain>
        <tissue evidence="1">Whole embryos</tissue>
    </source>
</reference>
<name>A0A9Q0MX87_9DIPT</name>
<sequence>MQLFDQPTKTIVRKIYERALSTRELISHVELPSRGCSMHELQHPVNMGPTVVLDEFHLRLESRKHREVVAKL</sequence>
<dbReference type="AlphaFoldDB" id="A0A9Q0MX87"/>
<dbReference type="Proteomes" id="UP001151699">
    <property type="component" value="Chromosome X"/>
</dbReference>
<protein>
    <submittedName>
        <fullName evidence="1">Uncharacterized protein</fullName>
    </submittedName>
</protein>
<keyword evidence="2" id="KW-1185">Reference proteome</keyword>
<comment type="caution">
    <text evidence="1">The sequence shown here is derived from an EMBL/GenBank/DDBJ whole genome shotgun (WGS) entry which is preliminary data.</text>
</comment>
<organism evidence="1 2">
    <name type="scientific">Pseudolycoriella hygida</name>
    <dbReference type="NCBI Taxonomy" id="35572"/>
    <lineage>
        <taxon>Eukaryota</taxon>
        <taxon>Metazoa</taxon>
        <taxon>Ecdysozoa</taxon>
        <taxon>Arthropoda</taxon>
        <taxon>Hexapoda</taxon>
        <taxon>Insecta</taxon>
        <taxon>Pterygota</taxon>
        <taxon>Neoptera</taxon>
        <taxon>Endopterygota</taxon>
        <taxon>Diptera</taxon>
        <taxon>Nematocera</taxon>
        <taxon>Sciaroidea</taxon>
        <taxon>Sciaridae</taxon>
        <taxon>Pseudolycoriella</taxon>
    </lineage>
</organism>
<evidence type="ECO:0000313" key="1">
    <source>
        <dbReference type="EMBL" id="KAJ6639638.1"/>
    </source>
</evidence>
<gene>
    <name evidence="1" type="ORF">Bhyg_12385</name>
</gene>
<dbReference type="EMBL" id="WJQU01000003">
    <property type="protein sequence ID" value="KAJ6639638.1"/>
    <property type="molecule type" value="Genomic_DNA"/>
</dbReference>
<proteinExistence type="predicted"/>
<accession>A0A9Q0MX87</accession>
<evidence type="ECO:0000313" key="2">
    <source>
        <dbReference type="Proteomes" id="UP001151699"/>
    </source>
</evidence>